<organism evidence="1">
    <name type="scientific">Arundo donax</name>
    <name type="common">Giant reed</name>
    <name type="synonym">Donax arundinaceus</name>
    <dbReference type="NCBI Taxonomy" id="35708"/>
    <lineage>
        <taxon>Eukaryota</taxon>
        <taxon>Viridiplantae</taxon>
        <taxon>Streptophyta</taxon>
        <taxon>Embryophyta</taxon>
        <taxon>Tracheophyta</taxon>
        <taxon>Spermatophyta</taxon>
        <taxon>Magnoliopsida</taxon>
        <taxon>Liliopsida</taxon>
        <taxon>Poales</taxon>
        <taxon>Poaceae</taxon>
        <taxon>PACMAD clade</taxon>
        <taxon>Arundinoideae</taxon>
        <taxon>Arundineae</taxon>
        <taxon>Arundo</taxon>
    </lineage>
</organism>
<accession>A0A0A9DBW7</accession>
<name>A0A0A9DBW7_ARUDO</name>
<dbReference type="EMBL" id="GBRH01281363">
    <property type="protein sequence ID" value="JAD16532.1"/>
    <property type="molecule type" value="Transcribed_RNA"/>
</dbReference>
<reference evidence="1" key="1">
    <citation type="submission" date="2014-09" db="EMBL/GenBank/DDBJ databases">
        <authorList>
            <person name="Magalhaes I.L.F."/>
            <person name="Oliveira U."/>
            <person name="Santos F.R."/>
            <person name="Vidigal T.H.D.A."/>
            <person name="Brescovit A.D."/>
            <person name="Santos A.J."/>
        </authorList>
    </citation>
    <scope>NUCLEOTIDE SEQUENCE</scope>
    <source>
        <tissue evidence="1">Shoot tissue taken approximately 20 cm above the soil surface</tissue>
    </source>
</reference>
<sequence length="67" mass="7836">MLWVVMEFLEIKLPMNLRRLRWTWVHLLEVKSSTFQMVECKSFGSSFLTEATLVSFVHLAAARHAVL</sequence>
<evidence type="ECO:0000313" key="1">
    <source>
        <dbReference type="EMBL" id="JAD81252.1"/>
    </source>
</evidence>
<proteinExistence type="predicted"/>
<dbReference type="EMBL" id="GBRH01216643">
    <property type="protein sequence ID" value="JAD81252.1"/>
    <property type="molecule type" value="Transcribed_RNA"/>
</dbReference>
<reference evidence="1" key="2">
    <citation type="journal article" date="2015" name="Data Brief">
        <title>Shoot transcriptome of the giant reed, Arundo donax.</title>
        <authorList>
            <person name="Barrero R.A."/>
            <person name="Guerrero F.D."/>
            <person name="Moolhuijzen P."/>
            <person name="Goolsby J.A."/>
            <person name="Tidwell J."/>
            <person name="Bellgard S.E."/>
            <person name="Bellgard M.I."/>
        </authorList>
    </citation>
    <scope>NUCLEOTIDE SEQUENCE</scope>
    <source>
        <tissue evidence="1">Shoot tissue taken approximately 20 cm above the soil surface</tissue>
    </source>
</reference>
<dbReference type="AlphaFoldDB" id="A0A0A9DBW7"/>
<protein>
    <submittedName>
        <fullName evidence="1">Uncharacterized protein</fullName>
    </submittedName>
</protein>